<proteinExistence type="predicted"/>
<name>A0A6J8EJC4_MYTCO</name>
<dbReference type="OrthoDB" id="407509at2759"/>
<dbReference type="InterPro" id="IPR036691">
    <property type="entry name" value="Endo/exonu/phosph_ase_sf"/>
</dbReference>
<organism evidence="2 3">
    <name type="scientific">Mytilus coruscus</name>
    <name type="common">Sea mussel</name>
    <dbReference type="NCBI Taxonomy" id="42192"/>
    <lineage>
        <taxon>Eukaryota</taxon>
        <taxon>Metazoa</taxon>
        <taxon>Spiralia</taxon>
        <taxon>Lophotrochozoa</taxon>
        <taxon>Mollusca</taxon>
        <taxon>Bivalvia</taxon>
        <taxon>Autobranchia</taxon>
        <taxon>Pteriomorphia</taxon>
        <taxon>Mytilida</taxon>
        <taxon>Mytiloidea</taxon>
        <taxon>Mytilidae</taxon>
        <taxon>Mytilinae</taxon>
        <taxon>Mytilus</taxon>
    </lineage>
</organism>
<dbReference type="EMBL" id="CACVKT020009161">
    <property type="protein sequence ID" value="CAC5420630.1"/>
    <property type="molecule type" value="Genomic_DNA"/>
</dbReference>
<evidence type="ECO:0000256" key="1">
    <source>
        <dbReference type="SAM" id="MobiDB-lite"/>
    </source>
</evidence>
<dbReference type="AlphaFoldDB" id="A0A6J8EJC4"/>
<evidence type="ECO:0000313" key="2">
    <source>
        <dbReference type="EMBL" id="CAC5420630.1"/>
    </source>
</evidence>
<dbReference type="Proteomes" id="UP000507470">
    <property type="component" value="Unassembled WGS sequence"/>
</dbReference>
<keyword evidence="3" id="KW-1185">Reference proteome</keyword>
<gene>
    <name evidence="2" type="ORF">MCOR_52843</name>
</gene>
<accession>A0A6J8EJC4</accession>
<reference evidence="2 3" key="1">
    <citation type="submission" date="2020-06" db="EMBL/GenBank/DDBJ databases">
        <authorList>
            <person name="Li R."/>
            <person name="Bekaert M."/>
        </authorList>
    </citation>
    <scope>NUCLEOTIDE SEQUENCE [LARGE SCALE GENOMIC DNA]</scope>
    <source>
        <strain evidence="3">wild</strain>
    </source>
</reference>
<sequence>MYMEKVCSKDQRLSFVDLWDDFCRPGMGVNPVKTLLDKSDPSGVHVNPEGAKQLVSHIKNFMSIDRLGEYETPSGKKRTRSSASTPGSAEKQLPKRQNSSLEETETHCTKIVENEWKKEWGGLSFWCNETSVSKGVAILVKPNLDINVTEKYRDGEGRKLIVELKLDSNETVRIFNVYAPNNGIERKNFFNKLIINNENDVVNYVMGDFNCCLNRKLDRKHMPKCEDVGNHELKNFIGKNELTDIWRLRYPNKKQYMFSRENDGTQQNLNEVEQLKNDIYKYYEQKPEAARIRSKINWYEKGEKSTNYFFRLEQKRGKEKLWSKIKAENGTFKNNINEILGEQLKYYEKLFTSGGCNREAGEKLLHNVNKTLSEAEKRLCDSEIMKDEIFKAIKLMKKDKSPGEDGITAEFYQEYWFLIQNELTQILKETFFDKTLSE</sequence>
<dbReference type="SUPFAM" id="SSF56219">
    <property type="entry name" value="DNase I-like"/>
    <property type="match status" value="1"/>
</dbReference>
<dbReference type="PANTHER" id="PTHR31635">
    <property type="entry name" value="REVERSE TRANSCRIPTASE DOMAIN-CONTAINING PROTEIN-RELATED"/>
    <property type="match status" value="1"/>
</dbReference>
<feature type="region of interest" description="Disordered" evidence="1">
    <location>
        <begin position="69"/>
        <end position="104"/>
    </location>
</feature>
<evidence type="ECO:0000313" key="3">
    <source>
        <dbReference type="Proteomes" id="UP000507470"/>
    </source>
</evidence>
<evidence type="ECO:0008006" key="4">
    <source>
        <dbReference type="Google" id="ProtNLM"/>
    </source>
</evidence>
<dbReference type="CDD" id="cd09076">
    <property type="entry name" value="L1-EN"/>
    <property type="match status" value="1"/>
</dbReference>
<protein>
    <recommendedName>
        <fullName evidence="4">Endonuclease/exonuclease/phosphatase domain-containing protein</fullName>
    </recommendedName>
</protein>
<dbReference type="Gene3D" id="3.60.10.10">
    <property type="entry name" value="Endonuclease/exonuclease/phosphatase"/>
    <property type="match status" value="1"/>
</dbReference>
<dbReference type="PANTHER" id="PTHR31635:SF196">
    <property type="entry name" value="REVERSE TRANSCRIPTASE DOMAIN-CONTAINING PROTEIN-RELATED"/>
    <property type="match status" value="1"/>
</dbReference>